<feature type="transmembrane region" description="Helical" evidence="2">
    <location>
        <begin position="125"/>
        <end position="148"/>
    </location>
</feature>
<accession>A0AA96WLV3</accession>
<keyword evidence="2" id="KW-0812">Transmembrane</keyword>
<dbReference type="RefSeq" id="WP_316435752.1">
    <property type="nucleotide sequence ID" value="NZ_CP053587.1"/>
</dbReference>
<sequence length="311" mass="35145">MSASNVLLTTAKILLLEAPQSSSYDLSHHCTVKWRDGKLWVSRAQFQPQMQLPALGNQAWLKSCLNRSPVKLICLDPNLGEEALKLWADACKQAGKTAFLRLPAATELPQKACTLSWRLKRMVDWLAAALILTLLSPVLIAIALLVRFTSPGPILFKQWRVGERGKLFRVFKFRTMIADAETMHHQIMGNQNGLHKHLDDPRITPLGRWLRKYSLDELPQLFNVLRSEMSLVGPRPWALYDAVRITGESQRRLNALPGITGAWQVQARSTLLDLEAVNQLDLYYLTSWSIQQDLKLLLLTIPKVISGFGAY</sequence>
<feature type="domain" description="Bacterial sugar transferase" evidence="3">
    <location>
        <begin position="120"/>
        <end position="305"/>
    </location>
</feature>
<protein>
    <submittedName>
        <fullName evidence="4">Sugar transferase</fullName>
    </submittedName>
</protein>
<organism evidence="4">
    <name type="scientific">Leptolyngbya sp. NK1-12</name>
    <dbReference type="NCBI Taxonomy" id="2547451"/>
    <lineage>
        <taxon>Bacteria</taxon>
        <taxon>Bacillati</taxon>
        <taxon>Cyanobacteriota</taxon>
        <taxon>Cyanophyceae</taxon>
        <taxon>Leptolyngbyales</taxon>
        <taxon>Leptolyngbyaceae</taxon>
        <taxon>Leptolyngbya group</taxon>
        <taxon>Leptolyngbya</taxon>
    </lineage>
</organism>
<proteinExistence type="inferred from homology"/>
<evidence type="ECO:0000259" key="3">
    <source>
        <dbReference type="Pfam" id="PF02397"/>
    </source>
</evidence>
<dbReference type="NCBIfam" id="NF045514">
    <property type="entry name" value="glycotran_HepC"/>
    <property type="match status" value="1"/>
</dbReference>
<evidence type="ECO:0000256" key="2">
    <source>
        <dbReference type="SAM" id="Phobius"/>
    </source>
</evidence>
<keyword evidence="2" id="KW-0472">Membrane</keyword>
<reference evidence="4" key="1">
    <citation type="submission" date="2020-05" db="EMBL/GenBank/DDBJ databases">
        <authorList>
            <person name="Zhu T."/>
            <person name="Keshari N."/>
            <person name="Lu X."/>
        </authorList>
    </citation>
    <scope>NUCLEOTIDE SEQUENCE</scope>
    <source>
        <strain evidence="4">NK1-12</strain>
    </source>
</reference>
<dbReference type="InterPro" id="IPR003362">
    <property type="entry name" value="Bact_transf"/>
</dbReference>
<keyword evidence="4" id="KW-0808">Transferase</keyword>
<name>A0AA96WLV3_9CYAN</name>
<dbReference type="PANTHER" id="PTHR30576:SF10">
    <property type="entry name" value="SLL5057 PROTEIN"/>
    <property type="match status" value="1"/>
</dbReference>
<dbReference type="Pfam" id="PF02397">
    <property type="entry name" value="Bac_transf"/>
    <property type="match status" value="1"/>
</dbReference>
<dbReference type="GO" id="GO:0016780">
    <property type="term" value="F:phosphotransferase activity, for other substituted phosphate groups"/>
    <property type="evidence" value="ECO:0007669"/>
    <property type="project" value="TreeGrafter"/>
</dbReference>
<evidence type="ECO:0000256" key="1">
    <source>
        <dbReference type="ARBA" id="ARBA00006464"/>
    </source>
</evidence>
<dbReference type="AlphaFoldDB" id="A0AA96WLV3"/>
<evidence type="ECO:0000313" key="4">
    <source>
        <dbReference type="EMBL" id="WNZ27460.1"/>
    </source>
</evidence>
<keyword evidence="2" id="KW-1133">Transmembrane helix</keyword>
<comment type="similarity">
    <text evidence="1">Belongs to the bacterial sugar transferase family.</text>
</comment>
<dbReference type="PANTHER" id="PTHR30576">
    <property type="entry name" value="COLANIC BIOSYNTHESIS UDP-GLUCOSE LIPID CARRIER TRANSFERASE"/>
    <property type="match status" value="1"/>
</dbReference>
<gene>
    <name evidence="4" type="ORF">HJG54_31775</name>
</gene>
<dbReference type="EMBL" id="CP053587">
    <property type="protein sequence ID" value="WNZ27460.1"/>
    <property type="molecule type" value="Genomic_DNA"/>
</dbReference>